<dbReference type="AlphaFoldDB" id="A0A7Y2L938"/>
<feature type="domain" description="Methyltransferase" evidence="2">
    <location>
        <begin position="53"/>
        <end position="146"/>
    </location>
</feature>
<comment type="caution">
    <text evidence="3">The sequence shown here is derived from an EMBL/GenBank/DDBJ whole genome shotgun (WGS) entry which is preliminary data.</text>
</comment>
<protein>
    <submittedName>
        <fullName evidence="3">Class I SAM-dependent methyltransferase</fullName>
    </submittedName>
</protein>
<keyword evidence="1 3" id="KW-0808">Transferase</keyword>
<dbReference type="GO" id="GO:0008168">
    <property type="term" value="F:methyltransferase activity"/>
    <property type="evidence" value="ECO:0007669"/>
    <property type="project" value="UniProtKB-KW"/>
</dbReference>
<dbReference type="PANTHER" id="PTHR43861">
    <property type="entry name" value="TRANS-ACONITATE 2-METHYLTRANSFERASE-RELATED"/>
    <property type="match status" value="1"/>
</dbReference>
<evidence type="ECO:0000256" key="1">
    <source>
        <dbReference type="ARBA" id="ARBA00022679"/>
    </source>
</evidence>
<dbReference type="Proteomes" id="UP000529861">
    <property type="component" value="Unassembled WGS sequence"/>
</dbReference>
<gene>
    <name evidence="3" type="ORF">HKI81_12880</name>
</gene>
<evidence type="ECO:0000313" key="3">
    <source>
        <dbReference type="EMBL" id="NNG68068.1"/>
    </source>
</evidence>
<dbReference type="EMBL" id="JABEQB010000054">
    <property type="protein sequence ID" value="NNG68068.1"/>
    <property type="molecule type" value="Genomic_DNA"/>
</dbReference>
<dbReference type="Gene3D" id="3.40.50.150">
    <property type="entry name" value="Vaccinia Virus protein VP39"/>
    <property type="match status" value="1"/>
</dbReference>
<reference evidence="3 4" key="1">
    <citation type="submission" date="2020-04" db="EMBL/GenBank/DDBJ databases">
        <title>Draft genome sequence of Caldanaerobacter sunterraneus. strain 1523vc isolated from Griffin hot spring, Kamchatka, Russia.</title>
        <authorList>
            <person name="Toshchakov S.V."/>
            <person name="Podosokorskaya O.A."/>
            <person name="Kublanov I.V."/>
            <person name="Korzhenkov A."/>
            <person name="Patrushev M.V."/>
        </authorList>
    </citation>
    <scope>NUCLEOTIDE SEQUENCE [LARGE SCALE GENOMIC DNA]</scope>
    <source>
        <strain evidence="3 4">1523vc</strain>
    </source>
</reference>
<dbReference type="SUPFAM" id="SSF53335">
    <property type="entry name" value="S-adenosyl-L-methionine-dependent methyltransferases"/>
    <property type="match status" value="1"/>
</dbReference>
<accession>A0A7Y2L938</accession>
<dbReference type="InterPro" id="IPR041698">
    <property type="entry name" value="Methyltransf_25"/>
</dbReference>
<dbReference type="GO" id="GO:0032259">
    <property type="term" value="P:methylation"/>
    <property type="evidence" value="ECO:0007669"/>
    <property type="project" value="UniProtKB-KW"/>
</dbReference>
<organism evidence="3 4">
    <name type="scientific">Caldanaerobacter subterraneus</name>
    <dbReference type="NCBI Taxonomy" id="911092"/>
    <lineage>
        <taxon>Bacteria</taxon>
        <taxon>Bacillati</taxon>
        <taxon>Bacillota</taxon>
        <taxon>Clostridia</taxon>
        <taxon>Thermoanaerobacterales</taxon>
        <taxon>Thermoanaerobacteraceae</taxon>
        <taxon>Caldanaerobacter</taxon>
    </lineage>
</organism>
<evidence type="ECO:0000259" key="2">
    <source>
        <dbReference type="Pfam" id="PF13649"/>
    </source>
</evidence>
<sequence>MFRLRDKEFDLWAESYDRDVENSENEGRYPFAAYEDVLNTIYNKIPNNQKKVILDIGFGTDVLTKRLYDDGHEIYGVDFSQEMLNISKIKMKEAKLVQFDFSKGLPEEFNNIIFDYIISSYAIHHLTDDEKVELITKLLKNLKDDGAIIFGDVAFRNTEEMLKAKEKDKDIWDDEEHYIIADKICKLLPHLNISFEKLSYCSGVLTIFKEKTSHYP</sequence>
<keyword evidence="3" id="KW-0489">Methyltransferase</keyword>
<evidence type="ECO:0000313" key="4">
    <source>
        <dbReference type="Proteomes" id="UP000529861"/>
    </source>
</evidence>
<dbReference type="Pfam" id="PF13649">
    <property type="entry name" value="Methyltransf_25"/>
    <property type="match status" value="1"/>
</dbReference>
<name>A0A7Y2L938_9THEO</name>
<dbReference type="InterPro" id="IPR029063">
    <property type="entry name" value="SAM-dependent_MTases_sf"/>
</dbReference>
<dbReference type="CDD" id="cd02440">
    <property type="entry name" value="AdoMet_MTases"/>
    <property type="match status" value="1"/>
</dbReference>
<proteinExistence type="predicted"/>
<dbReference type="RefSeq" id="WP_170271732.1">
    <property type="nucleotide sequence ID" value="NZ_JABEQB010000054.1"/>
</dbReference>